<evidence type="ECO:0000313" key="2">
    <source>
        <dbReference type="Proteomes" id="UP000299102"/>
    </source>
</evidence>
<reference evidence="1 2" key="1">
    <citation type="journal article" date="2019" name="Commun. Biol.">
        <title>The bagworm genome reveals a unique fibroin gene that provides high tensile strength.</title>
        <authorList>
            <person name="Kono N."/>
            <person name="Nakamura H."/>
            <person name="Ohtoshi R."/>
            <person name="Tomita M."/>
            <person name="Numata K."/>
            <person name="Arakawa K."/>
        </authorList>
    </citation>
    <scope>NUCLEOTIDE SEQUENCE [LARGE SCALE GENOMIC DNA]</scope>
</reference>
<keyword evidence="2" id="KW-1185">Reference proteome</keyword>
<accession>A0A4C1ZNR5</accession>
<dbReference type="AlphaFoldDB" id="A0A4C1ZNR5"/>
<dbReference type="EMBL" id="BGZK01002007">
    <property type="protein sequence ID" value="GBP89540.1"/>
    <property type="molecule type" value="Genomic_DNA"/>
</dbReference>
<name>A0A4C1ZNR5_EUMVA</name>
<sequence length="141" mass="14933">MLGGVYVFVPLTRSACVRPPPPAPAAVCAGTCRRYRCFVDAVFCSGSEKESGNCTSASAEQLRHCSADDRRRRGPCGSRRECRAIVFILKDTHSNGCLIYREGCEYGAAVAGRGAGCGAGDVECQLVAAERETGQVQVQPA</sequence>
<gene>
    <name evidence="1" type="ORF">EVAR_55219_1</name>
</gene>
<protein>
    <submittedName>
        <fullName evidence="1">Uncharacterized protein</fullName>
    </submittedName>
</protein>
<organism evidence="1 2">
    <name type="scientific">Eumeta variegata</name>
    <name type="common">Bagworm moth</name>
    <name type="synonym">Eumeta japonica</name>
    <dbReference type="NCBI Taxonomy" id="151549"/>
    <lineage>
        <taxon>Eukaryota</taxon>
        <taxon>Metazoa</taxon>
        <taxon>Ecdysozoa</taxon>
        <taxon>Arthropoda</taxon>
        <taxon>Hexapoda</taxon>
        <taxon>Insecta</taxon>
        <taxon>Pterygota</taxon>
        <taxon>Neoptera</taxon>
        <taxon>Endopterygota</taxon>
        <taxon>Lepidoptera</taxon>
        <taxon>Glossata</taxon>
        <taxon>Ditrysia</taxon>
        <taxon>Tineoidea</taxon>
        <taxon>Psychidae</taxon>
        <taxon>Oiketicinae</taxon>
        <taxon>Eumeta</taxon>
    </lineage>
</organism>
<proteinExistence type="predicted"/>
<evidence type="ECO:0000313" key="1">
    <source>
        <dbReference type="EMBL" id="GBP89540.1"/>
    </source>
</evidence>
<dbReference type="Proteomes" id="UP000299102">
    <property type="component" value="Unassembled WGS sequence"/>
</dbReference>
<comment type="caution">
    <text evidence="1">The sequence shown here is derived from an EMBL/GenBank/DDBJ whole genome shotgun (WGS) entry which is preliminary data.</text>
</comment>